<dbReference type="Gene3D" id="3.90.226.10">
    <property type="entry name" value="2-enoyl-CoA Hydratase, Chain A, domain 1"/>
    <property type="match status" value="1"/>
</dbReference>
<dbReference type="GO" id="GO:0005739">
    <property type="term" value="C:mitochondrion"/>
    <property type="evidence" value="ECO:0007669"/>
    <property type="project" value="TreeGrafter"/>
</dbReference>
<dbReference type="PANTHER" id="PTHR11941:SF171">
    <property type="entry name" value="SD19268P"/>
    <property type="match status" value="1"/>
</dbReference>
<dbReference type="InterPro" id="IPR001753">
    <property type="entry name" value="Enoyl-CoA_hydra/iso"/>
</dbReference>
<dbReference type="GO" id="GO:0000387">
    <property type="term" value="P:spliceosomal snRNP assembly"/>
    <property type="evidence" value="ECO:0007669"/>
    <property type="project" value="InterPro"/>
</dbReference>
<evidence type="ECO:0000256" key="1">
    <source>
        <dbReference type="ARBA" id="ARBA00005254"/>
    </source>
</evidence>
<accession>A0A820A1G5</accession>
<dbReference type="SUPFAM" id="SSF52096">
    <property type="entry name" value="ClpP/crotonase"/>
    <property type="match status" value="1"/>
</dbReference>
<dbReference type="Gene3D" id="1.20.58.1070">
    <property type="match status" value="1"/>
</dbReference>
<reference evidence="3" key="1">
    <citation type="submission" date="2021-02" db="EMBL/GenBank/DDBJ databases">
        <authorList>
            <person name="Nowell W R."/>
        </authorList>
    </citation>
    <scope>NUCLEOTIDE SEQUENCE</scope>
</reference>
<protein>
    <submittedName>
        <fullName evidence="3">Uncharacterized protein</fullName>
    </submittedName>
</protein>
<feature type="non-terminal residue" evidence="3">
    <location>
        <position position="1"/>
    </location>
</feature>
<dbReference type="InterPro" id="IPR035426">
    <property type="entry name" value="Gemin2/Brr1"/>
</dbReference>
<evidence type="ECO:0000256" key="2">
    <source>
        <dbReference type="ARBA" id="ARBA00023239"/>
    </source>
</evidence>
<dbReference type="CDD" id="cd06558">
    <property type="entry name" value="crotonase-like"/>
    <property type="match status" value="1"/>
</dbReference>
<dbReference type="PANTHER" id="PTHR11941">
    <property type="entry name" value="ENOYL-COA HYDRATASE-RELATED"/>
    <property type="match status" value="1"/>
</dbReference>
<organism evidence="3 4">
    <name type="scientific">Adineta steineri</name>
    <dbReference type="NCBI Taxonomy" id="433720"/>
    <lineage>
        <taxon>Eukaryota</taxon>
        <taxon>Metazoa</taxon>
        <taxon>Spiralia</taxon>
        <taxon>Gnathifera</taxon>
        <taxon>Rotifera</taxon>
        <taxon>Eurotatoria</taxon>
        <taxon>Bdelloidea</taxon>
        <taxon>Adinetida</taxon>
        <taxon>Adinetidae</taxon>
        <taxon>Adineta</taxon>
    </lineage>
</organism>
<dbReference type="Proteomes" id="UP000663844">
    <property type="component" value="Unassembled WGS sequence"/>
</dbReference>
<dbReference type="InterPro" id="IPR014748">
    <property type="entry name" value="Enoyl-CoA_hydra_C"/>
</dbReference>
<dbReference type="GO" id="GO:0016829">
    <property type="term" value="F:lyase activity"/>
    <property type="evidence" value="ECO:0007669"/>
    <property type="project" value="UniProtKB-KW"/>
</dbReference>
<comment type="caution">
    <text evidence="3">The sequence shown here is derived from an EMBL/GenBank/DDBJ whole genome shotgun (WGS) entry which is preliminary data.</text>
</comment>
<dbReference type="Pfam" id="PF00378">
    <property type="entry name" value="ECH_1"/>
    <property type="match status" value="1"/>
</dbReference>
<proteinExistence type="inferred from homology"/>
<evidence type="ECO:0000313" key="3">
    <source>
        <dbReference type="EMBL" id="CAF4178094.1"/>
    </source>
</evidence>
<dbReference type="Gene3D" id="1.10.12.10">
    <property type="entry name" value="Lyase 2-enoyl-coa Hydratase, Chain A, domain 2"/>
    <property type="match status" value="1"/>
</dbReference>
<dbReference type="EMBL" id="CAJOAZ010008135">
    <property type="protein sequence ID" value="CAF4178094.1"/>
    <property type="molecule type" value="Genomic_DNA"/>
</dbReference>
<name>A0A820A1G5_9BILA</name>
<gene>
    <name evidence="3" type="ORF">OXD698_LOCUS39565</name>
</gene>
<dbReference type="FunFam" id="3.90.226.10:FF:000009">
    <property type="entry name" value="Carnitinyl-CoA dehydratase"/>
    <property type="match status" value="1"/>
</dbReference>
<dbReference type="Pfam" id="PF04938">
    <property type="entry name" value="SIP1"/>
    <property type="match status" value="1"/>
</dbReference>
<sequence length="446" mass="49603">MRDRLRITNKKYKNAKLKTANNYWKFCFGGDIPFQTPLSSLEINNQQQTQNSLPTMTKMITLTQPQLHDLLQHEIDWLKQCGCSIHLALYTFATLVAIEKPINEDVMYTIRQTCLAWKQTRMRLINPNDNEKPADDSLIKSCDVFMKSLKYCFHPSIISRIPSCILSANRRYLATDQNASTKTETNNTTEAQAEIGPSAPELQVNNLTGDHQHVFEIALNRAERRNALGKQLLSQLDATLDSIKDNNAIRCVLFRSMVPNVFCAGADLKERLTMPQEEVGPFVSKIKEIFSKIFGLSVPTIVALDGLALGGGLELALACDIRIAAHTAKLGLTETKLGIIPGAGGTQRLPRLIGVAKAKELIYTGRILDGQQAYEIRLVNEVVKQNAQSDAAYQRSLEIAREIAQQGPLAVRMAKQAINKGSEVDLQTGLDVEEGCYDTVLTSEDR</sequence>
<keyword evidence="2" id="KW-0456">Lyase</keyword>
<dbReference type="InterPro" id="IPR029045">
    <property type="entry name" value="ClpP/crotonase-like_dom_sf"/>
</dbReference>
<comment type="similarity">
    <text evidence="1">Belongs to the enoyl-CoA hydratase/isomerase family.</text>
</comment>
<dbReference type="AlphaFoldDB" id="A0A820A1G5"/>
<dbReference type="GO" id="GO:0006635">
    <property type="term" value="P:fatty acid beta-oxidation"/>
    <property type="evidence" value="ECO:0007669"/>
    <property type="project" value="TreeGrafter"/>
</dbReference>
<evidence type="ECO:0000313" key="4">
    <source>
        <dbReference type="Proteomes" id="UP000663844"/>
    </source>
</evidence>